<feature type="compositionally biased region" description="Pro residues" evidence="1">
    <location>
        <begin position="21"/>
        <end position="31"/>
    </location>
</feature>
<comment type="caution">
    <text evidence="2">The sequence shown here is derived from an EMBL/GenBank/DDBJ whole genome shotgun (WGS) entry which is preliminary data.</text>
</comment>
<dbReference type="RefSeq" id="WP_272141956.1">
    <property type="nucleotide sequence ID" value="NZ_JAQNDM010000002.1"/>
</dbReference>
<dbReference type="PROSITE" id="PS51257">
    <property type="entry name" value="PROKAR_LIPOPROTEIN"/>
    <property type="match status" value="1"/>
</dbReference>
<dbReference type="Proteomes" id="UP001221838">
    <property type="component" value="Unassembled WGS sequence"/>
</dbReference>
<sequence length="68" mass="7220">MRPFLVLTALSLLCACSSDTPTPPPEEPPVAPEHLFDVPPSSQLDAELKPSAFLTGAGLPDSLKPPRR</sequence>
<dbReference type="EMBL" id="JAQNDM010000002">
    <property type="protein sequence ID" value="MDC0711938.1"/>
    <property type="molecule type" value="Genomic_DNA"/>
</dbReference>
<feature type="region of interest" description="Disordered" evidence="1">
    <location>
        <begin position="18"/>
        <end position="43"/>
    </location>
</feature>
<name>A0ABT5DE93_9BACT</name>
<reference evidence="2 3" key="1">
    <citation type="submission" date="2022-11" db="EMBL/GenBank/DDBJ databases">
        <title>Minimal conservation of predation-associated metabolite biosynthetic gene clusters underscores biosynthetic potential of Myxococcota including descriptions for ten novel species: Archangium lansinium sp. nov., Myxococcus landrumus sp. nov., Nannocystis bai.</title>
        <authorList>
            <person name="Ahearne A."/>
            <person name="Stevens C."/>
            <person name="Dowd S."/>
        </authorList>
    </citation>
    <scope>NUCLEOTIDE SEQUENCE [LARGE SCALE GENOMIC DNA]</scope>
    <source>
        <strain evidence="2 3">NCWAL01</strain>
    </source>
</reference>
<accession>A0ABT5DE93</accession>
<gene>
    <name evidence="2" type="ORF">POL68_25950</name>
</gene>
<protein>
    <recommendedName>
        <fullName evidence="4">Lipoprotein</fullName>
    </recommendedName>
</protein>
<evidence type="ECO:0000313" key="2">
    <source>
        <dbReference type="EMBL" id="MDC0711938.1"/>
    </source>
</evidence>
<organism evidence="2 3">
    <name type="scientific">Stigmatella ashevillensis</name>
    <dbReference type="NCBI Taxonomy" id="2995309"/>
    <lineage>
        <taxon>Bacteria</taxon>
        <taxon>Pseudomonadati</taxon>
        <taxon>Myxococcota</taxon>
        <taxon>Myxococcia</taxon>
        <taxon>Myxococcales</taxon>
        <taxon>Cystobacterineae</taxon>
        <taxon>Archangiaceae</taxon>
        <taxon>Stigmatella</taxon>
    </lineage>
</organism>
<evidence type="ECO:0008006" key="4">
    <source>
        <dbReference type="Google" id="ProtNLM"/>
    </source>
</evidence>
<keyword evidence="3" id="KW-1185">Reference proteome</keyword>
<proteinExistence type="predicted"/>
<evidence type="ECO:0000256" key="1">
    <source>
        <dbReference type="SAM" id="MobiDB-lite"/>
    </source>
</evidence>
<evidence type="ECO:0000313" key="3">
    <source>
        <dbReference type="Proteomes" id="UP001221838"/>
    </source>
</evidence>